<name>A0A8S9TPA8_PHYIN</name>
<dbReference type="Proteomes" id="UP000704712">
    <property type="component" value="Unassembled WGS sequence"/>
</dbReference>
<accession>A0A8S9TPA8</accession>
<evidence type="ECO:0000313" key="2">
    <source>
        <dbReference type="EMBL" id="KAF4130371.1"/>
    </source>
</evidence>
<evidence type="ECO:0000313" key="3">
    <source>
        <dbReference type="Proteomes" id="UP000704712"/>
    </source>
</evidence>
<proteinExistence type="predicted"/>
<comment type="caution">
    <text evidence="2">The sequence shown here is derived from an EMBL/GenBank/DDBJ whole genome shotgun (WGS) entry which is preliminary data.</text>
</comment>
<sequence length="76" mass="7963">MDRRQTAGASKKRPSEEAYSDGSENDGTDVSWEDDSIVSNSSSAATWSVEHSCICDTPDERTSGGASVDGCIEGCA</sequence>
<feature type="compositionally biased region" description="Acidic residues" evidence="1">
    <location>
        <begin position="23"/>
        <end position="36"/>
    </location>
</feature>
<dbReference type="EMBL" id="JAACNO010002852">
    <property type="protein sequence ID" value="KAF4130371.1"/>
    <property type="molecule type" value="Genomic_DNA"/>
</dbReference>
<gene>
    <name evidence="2" type="ORF">GN958_ATG20436</name>
</gene>
<reference evidence="2" key="1">
    <citation type="submission" date="2020-03" db="EMBL/GenBank/DDBJ databases">
        <title>Hybrid Assembly of Korean Phytophthora infestans isolates.</title>
        <authorList>
            <person name="Prokchorchik M."/>
            <person name="Lee Y."/>
            <person name="Seo J."/>
            <person name="Cho J.-H."/>
            <person name="Park Y.-E."/>
            <person name="Jang D.-C."/>
            <person name="Im J.-S."/>
            <person name="Choi J.-G."/>
            <person name="Park H.-J."/>
            <person name="Lee G.-B."/>
            <person name="Lee Y.-G."/>
            <person name="Hong S.-Y."/>
            <person name="Cho K."/>
            <person name="Sohn K.H."/>
        </authorList>
    </citation>
    <scope>NUCLEOTIDE SEQUENCE</scope>
    <source>
        <strain evidence="2">KR_2_A2</strain>
    </source>
</reference>
<feature type="region of interest" description="Disordered" evidence="1">
    <location>
        <begin position="1"/>
        <end position="45"/>
    </location>
</feature>
<protein>
    <submittedName>
        <fullName evidence="2">Uncharacterized protein</fullName>
    </submittedName>
</protein>
<dbReference type="AlphaFoldDB" id="A0A8S9TPA8"/>
<organism evidence="2 3">
    <name type="scientific">Phytophthora infestans</name>
    <name type="common">Potato late blight agent</name>
    <name type="synonym">Botrytis infestans</name>
    <dbReference type="NCBI Taxonomy" id="4787"/>
    <lineage>
        <taxon>Eukaryota</taxon>
        <taxon>Sar</taxon>
        <taxon>Stramenopiles</taxon>
        <taxon>Oomycota</taxon>
        <taxon>Peronosporomycetes</taxon>
        <taxon>Peronosporales</taxon>
        <taxon>Peronosporaceae</taxon>
        <taxon>Phytophthora</taxon>
    </lineage>
</organism>
<evidence type="ECO:0000256" key="1">
    <source>
        <dbReference type="SAM" id="MobiDB-lite"/>
    </source>
</evidence>